<name>A0A330LGA5_9BACT</name>
<reference evidence="4" key="1">
    <citation type="submission" date="2018-04" db="EMBL/GenBank/DDBJ databases">
        <authorList>
            <person name="Lucker S."/>
            <person name="Sakoula D."/>
        </authorList>
    </citation>
    <scope>NUCLEOTIDE SEQUENCE [LARGE SCALE GENOMIC DNA]</scope>
</reference>
<accession>A0A330LGA5</accession>
<feature type="compositionally biased region" description="Pro residues" evidence="1">
    <location>
        <begin position="256"/>
        <end position="290"/>
    </location>
</feature>
<organism evidence="3 4">
    <name type="scientific">Nitrospira lenta</name>
    <dbReference type="NCBI Taxonomy" id="1436998"/>
    <lineage>
        <taxon>Bacteria</taxon>
        <taxon>Pseudomonadati</taxon>
        <taxon>Nitrospirota</taxon>
        <taxon>Nitrospiria</taxon>
        <taxon>Nitrospirales</taxon>
        <taxon>Nitrospiraceae</taxon>
        <taxon>Nitrospira</taxon>
    </lineage>
</organism>
<dbReference type="PROSITE" id="PS51257">
    <property type="entry name" value="PROKAR_LIPOPROTEIN"/>
    <property type="match status" value="1"/>
</dbReference>
<feature type="region of interest" description="Disordered" evidence="1">
    <location>
        <begin position="249"/>
        <end position="296"/>
    </location>
</feature>
<proteinExistence type="predicted"/>
<gene>
    <name evidence="3" type="ORF">NITLEN_50166</name>
</gene>
<keyword evidence="2" id="KW-0732">Signal</keyword>
<dbReference type="InterPro" id="IPR025975">
    <property type="entry name" value="Polysacc_lyase"/>
</dbReference>
<protein>
    <submittedName>
        <fullName evidence="3">Uncharacterized protein</fullName>
    </submittedName>
</protein>
<feature type="signal peptide" evidence="2">
    <location>
        <begin position="1"/>
        <end position="34"/>
    </location>
</feature>
<evidence type="ECO:0000313" key="3">
    <source>
        <dbReference type="EMBL" id="SPP66126.1"/>
    </source>
</evidence>
<sequence>MRMESVRSSRLETVGLVACLLLSCMAVSPSWSNAAVFWEDGLEPGNTGYTAVGGMNFSNSVVAYGSHSLRLFFPSINVQAGTFTDREFPSTTNIYSRFYFRLDNFTVANQTKIVEFTDYATGSGPSYWWNMSNGNPELNVHAQLVLLPDGTLGTKVFYPNQGNARFQNGQWYCVELHIQHNTPGVADGLIEAWKDGQQVLYYPNLKLREATQIGNHDPNRKFTINRLYAQYGQGEMYFDSMAVGNQRIGCSGTPPQVEPPPPAPLVPTPPAPAPPAPQPTVPSLVPPPTPNGLFIR</sequence>
<evidence type="ECO:0000256" key="2">
    <source>
        <dbReference type="SAM" id="SignalP"/>
    </source>
</evidence>
<keyword evidence="4" id="KW-1185">Reference proteome</keyword>
<dbReference type="EMBL" id="OUNR01000018">
    <property type="protein sequence ID" value="SPP66126.1"/>
    <property type="molecule type" value="Genomic_DNA"/>
</dbReference>
<dbReference type="Gene3D" id="2.60.120.200">
    <property type="match status" value="1"/>
</dbReference>
<dbReference type="InParanoid" id="A0A330LGA5"/>
<evidence type="ECO:0000256" key="1">
    <source>
        <dbReference type="SAM" id="MobiDB-lite"/>
    </source>
</evidence>
<feature type="chain" id="PRO_5016235603" evidence="2">
    <location>
        <begin position="35"/>
        <end position="296"/>
    </location>
</feature>
<dbReference type="AlphaFoldDB" id="A0A330LGA5"/>
<dbReference type="Pfam" id="PF14099">
    <property type="entry name" value="Polysacc_lyase"/>
    <property type="match status" value="1"/>
</dbReference>
<evidence type="ECO:0000313" key="4">
    <source>
        <dbReference type="Proteomes" id="UP000248168"/>
    </source>
</evidence>
<dbReference type="Proteomes" id="UP000248168">
    <property type="component" value="Unassembled WGS sequence"/>
</dbReference>